<keyword evidence="2" id="KW-1133">Transmembrane helix</keyword>
<feature type="region of interest" description="Disordered" evidence="1">
    <location>
        <begin position="278"/>
        <end position="308"/>
    </location>
</feature>
<dbReference type="Proteomes" id="UP001165740">
    <property type="component" value="Chromosome 6"/>
</dbReference>
<protein>
    <submittedName>
        <fullName evidence="5">Serine-rich adhesin for platelets-like</fullName>
    </submittedName>
</protein>
<feature type="compositionally biased region" description="Basic and acidic residues" evidence="1">
    <location>
        <begin position="634"/>
        <end position="647"/>
    </location>
</feature>
<keyword evidence="2" id="KW-0812">Transmembrane</keyword>
<name>A0A9W3APU8_BIOGL</name>
<keyword evidence="2" id="KW-0472">Membrane</keyword>
<feature type="compositionally biased region" description="Polar residues" evidence="1">
    <location>
        <begin position="278"/>
        <end position="297"/>
    </location>
</feature>
<dbReference type="RefSeq" id="XP_055889118.1">
    <property type="nucleotide sequence ID" value="XM_056033143.1"/>
</dbReference>
<feature type="compositionally biased region" description="Low complexity" evidence="1">
    <location>
        <begin position="298"/>
        <end position="308"/>
    </location>
</feature>
<evidence type="ECO:0000256" key="3">
    <source>
        <dbReference type="SAM" id="SignalP"/>
    </source>
</evidence>
<organism evidence="4 5">
    <name type="scientific">Biomphalaria glabrata</name>
    <name type="common">Bloodfluke planorb</name>
    <name type="synonym">Freshwater snail</name>
    <dbReference type="NCBI Taxonomy" id="6526"/>
    <lineage>
        <taxon>Eukaryota</taxon>
        <taxon>Metazoa</taxon>
        <taxon>Spiralia</taxon>
        <taxon>Lophotrochozoa</taxon>
        <taxon>Mollusca</taxon>
        <taxon>Gastropoda</taxon>
        <taxon>Heterobranchia</taxon>
        <taxon>Euthyneura</taxon>
        <taxon>Panpulmonata</taxon>
        <taxon>Hygrophila</taxon>
        <taxon>Lymnaeoidea</taxon>
        <taxon>Planorbidae</taxon>
        <taxon>Biomphalaria</taxon>
    </lineage>
</organism>
<feature type="compositionally biased region" description="Basic residues" evidence="1">
    <location>
        <begin position="595"/>
        <end position="606"/>
    </location>
</feature>
<evidence type="ECO:0000313" key="4">
    <source>
        <dbReference type="Proteomes" id="UP001165740"/>
    </source>
</evidence>
<keyword evidence="4" id="KW-1185">Reference proteome</keyword>
<feature type="transmembrane region" description="Helical" evidence="2">
    <location>
        <begin position="369"/>
        <end position="396"/>
    </location>
</feature>
<gene>
    <name evidence="5" type="primary">LOC106057554</name>
</gene>
<sequence length="647" mass="71011">MIRCNELWLLFTLLTSLLLGMQADKIDTYEYDGKTVVPKNVTGCQDRQTGIILKSIKISKKSQEIALLPHGIKTDIGLLELWIEFANRCNGKSQCQMNQMEFLNSVANKVPLSSETNTTIEINFNCKPIGGDNVYRIDRNFNKVGSTSVYLLYNETSENKVVCHVTANGTTKIEILHFEWIPTSDCLNSNDNISLSSQEFNCSWTKANKAVTVPNPDNFPIQFLKQTGFVWLEVQRNVGLRNRKLQLTCVLEPLKEKDSKNSLTPSSVASTTITSVFSSQTSPIGSTSTTQTSSKLYTESTQTSSNTMNTTARKTVDTAKNSGTITTPPKTTFTSTDTLKIEFETTTSTPLPSSTINISQASAGKDTPILIHIAIGVGVTAFLVLILVIALCVIYLRQSKSEELSINPKRTSIDGVLTMKEDYATSLYTQVGINQGSAPKETDQLPMSAVAASLPSTCKSNTETQSPDVEYAAVNKSKKGSNPMVDPSNKDMNQFPNAEYATVNKVSTILTAMPEKSSLKETQFPNAEYATVNKVSTILSAMPEKSSLKETQFPNTEYASVNKVNKSSNLVLEPSNANESNFSYQESAVENKVTKSPHPKPAHKKSSTLPSYINVKTPNTETPESLYSHLSHMKSADARETENIYNG</sequence>
<feature type="signal peptide" evidence="3">
    <location>
        <begin position="1"/>
        <end position="23"/>
    </location>
</feature>
<keyword evidence="3" id="KW-0732">Signal</keyword>
<dbReference type="AlphaFoldDB" id="A0A9W3APU8"/>
<evidence type="ECO:0000313" key="5">
    <source>
        <dbReference type="RefSeq" id="XP_055889118.1"/>
    </source>
</evidence>
<dbReference type="GeneID" id="106057554"/>
<feature type="region of interest" description="Disordered" evidence="1">
    <location>
        <begin position="582"/>
        <end position="647"/>
    </location>
</feature>
<proteinExistence type="predicted"/>
<evidence type="ECO:0000256" key="1">
    <source>
        <dbReference type="SAM" id="MobiDB-lite"/>
    </source>
</evidence>
<feature type="chain" id="PRO_5040801390" evidence="3">
    <location>
        <begin position="24"/>
        <end position="647"/>
    </location>
</feature>
<accession>A0A9W3APU8</accession>
<evidence type="ECO:0000256" key="2">
    <source>
        <dbReference type="SAM" id="Phobius"/>
    </source>
</evidence>
<reference evidence="5" key="1">
    <citation type="submission" date="2025-08" db="UniProtKB">
        <authorList>
            <consortium name="RefSeq"/>
        </authorList>
    </citation>
    <scope>IDENTIFICATION</scope>
</reference>
<feature type="compositionally biased region" description="Polar residues" evidence="1">
    <location>
        <begin position="608"/>
        <end position="625"/>
    </location>
</feature>